<organism evidence="1">
    <name type="scientific">Eutreptiella gymnastica</name>
    <dbReference type="NCBI Taxonomy" id="73025"/>
    <lineage>
        <taxon>Eukaryota</taxon>
        <taxon>Discoba</taxon>
        <taxon>Euglenozoa</taxon>
        <taxon>Euglenida</taxon>
        <taxon>Spirocuta</taxon>
        <taxon>Euglenophyceae</taxon>
        <taxon>Eutreptiales</taxon>
        <taxon>Eutreptiaceae</taxon>
        <taxon>Eutreptiella</taxon>
    </lineage>
</organism>
<gene>
    <name evidence="1" type="ORF">EGYM00392_LOCUS12621</name>
</gene>
<accession>A0A7S1I590</accession>
<dbReference type="EMBL" id="HBGA01034824">
    <property type="protein sequence ID" value="CAD9001540.1"/>
    <property type="molecule type" value="Transcribed_RNA"/>
</dbReference>
<sequence>MAAETCDADRFHGLSSLIHTVEAVTFHNQRPINCLIAVLPQGGPFRPPKCEDPWGEWGMGNANESVFILPPWQVMSRPCTLWVPMPPHLCKSFPAAVAHTLTAE</sequence>
<evidence type="ECO:0000313" key="1">
    <source>
        <dbReference type="EMBL" id="CAD9001540.1"/>
    </source>
</evidence>
<reference evidence="1" key="1">
    <citation type="submission" date="2021-01" db="EMBL/GenBank/DDBJ databases">
        <authorList>
            <person name="Corre E."/>
            <person name="Pelletier E."/>
            <person name="Niang G."/>
            <person name="Scheremetjew M."/>
            <person name="Finn R."/>
            <person name="Kale V."/>
            <person name="Holt S."/>
            <person name="Cochrane G."/>
            <person name="Meng A."/>
            <person name="Brown T."/>
            <person name="Cohen L."/>
        </authorList>
    </citation>
    <scope>NUCLEOTIDE SEQUENCE</scope>
    <source>
        <strain evidence="1">NIES-381</strain>
    </source>
</reference>
<name>A0A7S1I590_9EUGL</name>
<protein>
    <submittedName>
        <fullName evidence="1">Uncharacterized protein</fullName>
    </submittedName>
</protein>
<dbReference type="AlphaFoldDB" id="A0A7S1I590"/>
<proteinExistence type="predicted"/>